<sequence length="305" mass="34410">MSAKFGDFGKQLKEVLYNIKELKEENNLIKKNNIKLNSDIHKLSKRLNLLEQKSILNHIEIIGVPDLKNENCEIVVEDIAAIMGQSVLVIKSFGIRSKKPNKPMKIIAELSSTLQKKTLLESAKKKKVKACKCLLKKITLILSAMHMVYCIYKSPSGDRNKFLTIINSILSKDEFINGHVLIIGDINLNIIGSNCDENEYLDTISEKGFRSPINVYTRTPICQRHSCLDHIFIKSGNTLNSKIKAGIIQTNITDHFSTVLEIEISKGKSVSNCNVKSISYNDLEKLNLGRIFLTAMMLIVVWIFS</sequence>
<dbReference type="Proteomes" id="UP000475862">
    <property type="component" value="Unassembled WGS sequence"/>
</dbReference>
<feature type="transmembrane region" description="Helical" evidence="2">
    <location>
        <begin position="286"/>
        <end position="304"/>
    </location>
</feature>
<gene>
    <name evidence="3" type="ORF">AGLY_015812</name>
</gene>
<dbReference type="InterPro" id="IPR036691">
    <property type="entry name" value="Endo/exonu/phosph_ase_sf"/>
</dbReference>
<keyword evidence="2" id="KW-1133">Transmembrane helix</keyword>
<evidence type="ECO:0000313" key="4">
    <source>
        <dbReference type="Proteomes" id="UP000475862"/>
    </source>
</evidence>
<dbReference type="OrthoDB" id="6609678at2759"/>
<reference evidence="3 4" key="1">
    <citation type="submission" date="2019-08" db="EMBL/GenBank/DDBJ databases">
        <title>The genome of the soybean aphid Biotype 1, its phylome, world population structure and adaptation to the North American continent.</title>
        <authorList>
            <person name="Giordano R."/>
            <person name="Donthu R.K."/>
            <person name="Hernandez A.G."/>
            <person name="Wright C.L."/>
            <person name="Zimin A.V."/>
        </authorList>
    </citation>
    <scope>NUCLEOTIDE SEQUENCE [LARGE SCALE GENOMIC DNA]</scope>
    <source>
        <tissue evidence="3">Whole aphids</tissue>
    </source>
</reference>
<comment type="caution">
    <text evidence="3">The sequence shown here is derived from an EMBL/GenBank/DDBJ whole genome shotgun (WGS) entry which is preliminary data.</text>
</comment>
<evidence type="ECO:0000313" key="3">
    <source>
        <dbReference type="EMBL" id="KAE9523752.1"/>
    </source>
</evidence>
<organism evidence="3 4">
    <name type="scientific">Aphis glycines</name>
    <name type="common">Soybean aphid</name>
    <dbReference type="NCBI Taxonomy" id="307491"/>
    <lineage>
        <taxon>Eukaryota</taxon>
        <taxon>Metazoa</taxon>
        <taxon>Ecdysozoa</taxon>
        <taxon>Arthropoda</taxon>
        <taxon>Hexapoda</taxon>
        <taxon>Insecta</taxon>
        <taxon>Pterygota</taxon>
        <taxon>Neoptera</taxon>
        <taxon>Paraneoptera</taxon>
        <taxon>Hemiptera</taxon>
        <taxon>Sternorrhyncha</taxon>
        <taxon>Aphidomorpha</taxon>
        <taxon>Aphidoidea</taxon>
        <taxon>Aphididae</taxon>
        <taxon>Aphidini</taxon>
        <taxon>Aphis</taxon>
        <taxon>Aphis</taxon>
    </lineage>
</organism>
<evidence type="ECO:0008006" key="5">
    <source>
        <dbReference type="Google" id="ProtNLM"/>
    </source>
</evidence>
<feature type="coiled-coil region" evidence="1">
    <location>
        <begin position="12"/>
        <end position="53"/>
    </location>
</feature>
<keyword evidence="2" id="KW-0812">Transmembrane</keyword>
<keyword evidence="4" id="KW-1185">Reference proteome</keyword>
<name>A0A6G0SZR8_APHGL</name>
<keyword evidence="1" id="KW-0175">Coiled coil</keyword>
<dbReference type="EMBL" id="VYZN01000076">
    <property type="protein sequence ID" value="KAE9523752.1"/>
    <property type="molecule type" value="Genomic_DNA"/>
</dbReference>
<proteinExistence type="predicted"/>
<evidence type="ECO:0000256" key="1">
    <source>
        <dbReference type="SAM" id="Coils"/>
    </source>
</evidence>
<accession>A0A6G0SZR8</accession>
<dbReference type="AlphaFoldDB" id="A0A6G0SZR8"/>
<protein>
    <recommendedName>
        <fullName evidence="5">Endonuclease/exonuclease/phosphatase domain-containing protein</fullName>
    </recommendedName>
</protein>
<dbReference type="SUPFAM" id="SSF56219">
    <property type="entry name" value="DNase I-like"/>
    <property type="match status" value="1"/>
</dbReference>
<dbReference type="Gene3D" id="3.60.10.10">
    <property type="entry name" value="Endonuclease/exonuclease/phosphatase"/>
    <property type="match status" value="1"/>
</dbReference>
<evidence type="ECO:0000256" key="2">
    <source>
        <dbReference type="SAM" id="Phobius"/>
    </source>
</evidence>
<keyword evidence="2" id="KW-0472">Membrane</keyword>